<dbReference type="Gene3D" id="4.10.240.10">
    <property type="entry name" value="Zn(2)-C6 fungal-type DNA-binding domain"/>
    <property type="match status" value="1"/>
</dbReference>
<gene>
    <name evidence="4" type="ORF">QBC37DRAFT_411104</name>
</gene>
<dbReference type="Pfam" id="PF11951">
    <property type="entry name" value="Fungal_trans_2"/>
    <property type="match status" value="1"/>
</dbReference>
<evidence type="ECO:0000256" key="1">
    <source>
        <dbReference type="ARBA" id="ARBA00023242"/>
    </source>
</evidence>
<feature type="compositionally biased region" description="Polar residues" evidence="2">
    <location>
        <begin position="574"/>
        <end position="591"/>
    </location>
</feature>
<dbReference type="PANTHER" id="PTHR47657">
    <property type="entry name" value="STEROL REGULATORY ELEMENT-BINDING PROTEIN ECM22"/>
    <property type="match status" value="1"/>
</dbReference>
<keyword evidence="5" id="KW-1185">Reference proteome</keyword>
<dbReference type="Pfam" id="PF00172">
    <property type="entry name" value="Zn_clus"/>
    <property type="match status" value="1"/>
</dbReference>
<evidence type="ECO:0000313" key="5">
    <source>
        <dbReference type="Proteomes" id="UP001301769"/>
    </source>
</evidence>
<feature type="region of interest" description="Disordered" evidence="2">
    <location>
        <begin position="300"/>
        <end position="334"/>
    </location>
</feature>
<proteinExistence type="predicted"/>
<comment type="caution">
    <text evidence="4">The sequence shown here is derived from an EMBL/GenBank/DDBJ whole genome shotgun (WGS) entry which is preliminary data.</text>
</comment>
<reference evidence="4" key="2">
    <citation type="submission" date="2023-05" db="EMBL/GenBank/DDBJ databases">
        <authorList>
            <consortium name="Lawrence Berkeley National Laboratory"/>
            <person name="Steindorff A."/>
            <person name="Hensen N."/>
            <person name="Bonometti L."/>
            <person name="Westerberg I."/>
            <person name="Brannstrom I.O."/>
            <person name="Guillou S."/>
            <person name="Cros-Aarteil S."/>
            <person name="Calhoun S."/>
            <person name="Haridas S."/>
            <person name="Kuo A."/>
            <person name="Mondo S."/>
            <person name="Pangilinan J."/>
            <person name="Riley R."/>
            <person name="Labutti K."/>
            <person name="Andreopoulos B."/>
            <person name="Lipzen A."/>
            <person name="Chen C."/>
            <person name="Yanf M."/>
            <person name="Daum C."/>
            <person name="Ng V."/>
            <person name="Clum A."/>
            <person name="Ohm R."/>
            <person name="Martin F."/>
            <person name="Silar P."/>
            <person name="Natvig D."/>
            <person name="Lalanne C."/>
            <person name="Gautier V."/>
            <person name="Ament-Velasquez S.L."/>
            <person name="Kruys A."/>
            <person name="Hutchinson M.I."/>
            <person name="Powell A.J."/>
            <person name="Barry K."/>
            <person name="Miller A.N."/>
            <person name="Grigoriev I.V."/>
            <person name="Debuchy R."/>
            <person name="Gladieux P."/>
            <person name="Thoren M.H."/>
            <person name="Johannesson H."/>
        </authorList>
    </citation>
    <scope>NUCLEOTIDE SEQUENCE</scope>
    <source>
        <strain evidence="4">PSN293</strain>
    </source>
</reference>
<dbReference type="SMART" id="SM00066">
    <property type="entry name" value="GAL4"/>
    <property type="match status" value="1"/>
</dbReference>
<dbReference type="InterPro" id="IPR021858">
    <property type="entry name" value="Fun_TF"/>
</dbReference>
<sequence length="718" mass="80550">MDETPQSPENPGTPTSPPKTEHKTRRPHRKSRNGCTKCKERRVKCDELLPRCSRCQKTNLVCQYPKRQSGNYFAAEDYWMDTTDPSLLNFEVPSFSRRNDGASSPESSGSFYTLPDYLQHGRKIDSPLRSQVAQTLAPAEFELLRHYLEHTCQDMTVDPEDQYTIQIGIPNLACQSKPLMRSVLALAAICKCCDIINQPSVTCEERSQVIEYLAMADHYHMQSLREIQATLPDSKRYDHVLANAAMMGMYGSGSHRTRIWLTKTARFGDEALYDYMPKQLQWMSLWRAVDLAYMGMLNDNSSSPRPEEQHQSGSPSSLHHVPRQPHSPPEFMPSGSIFQPQSHYEYKITSRLERAITPMVNHPLWTILAATASPALTKLRQTARNVALIHSSHSNLPGIGSFYGEPGGGTPPYSYTPDPALQSCFTALSILTNVMSETFRTNDSTMTPSQLTFEVDIDPARAGLLSEVSPWMRRFAASITALTPTKLPRRMIPAFIHKVPTSYLKLVTEMISFIHAGEQPPPASQNTATTSTTSDLDLNLDPNLNHINLDHPDLNTLDLDLDHDMHMGGGGGSSTSIPSWGDATSSCSSSIMEPPPPDLPSLPHQLALEIFSHWLVLMILVDNVWWIGDLGAWELGRIVDFRKNILLQEKQQQQQQQQYSIWTAASQQQQAEEGGVVRGRSVEPAAEQDLWWPESMYEVSRQFDKHRTKGGSSLGRDT</sequence>
<dbReference type="InterPro" id="IPR001138">
    <property type="entry name" value="Zn2Cys6_DnaBD"/>
</dbReference>
<evidence type="ECO:0000256" key="2">
    <source>
        <dbReference type="SAM" id="MobiDB-lite"/>
    </source>
</evidence>
<dbReference type="Proteomes" id="UP001301769">
    <property type="component" value="Unassembled WGS sequence"/>
</dbReference>
<evidence type="ECO:0000259" key="3">
    <source>
        <dbReference type="PROSITE" id="PS50048"/>
    </source>
</evidence>
<feature type="compositionally biased region" description="Basic residues" evidence="2">
    <location>
        <begin position="22"/>
        <end position="32"/>
    </location>
</feature>
<organism evidence="4 5">
    <name type="scientific">Rhypophila decipiens</name>
    <dbReference type="NCBI Taxonomy" id="261697"/>
    <lineage>
        <taxon>Eukaryota</taxon>
        <taxon>Fungi</taxon>
        <taxon>Dikarya</taxon>
        <taxon>Ascomycota</taxon>
        <taxon>Pezizomycotina</taxon>
        <taxon>Sordariomycetes</taxon>
        <taxon>Sordariomycetidae</taxon>
        <taxon>Sordariales</taxon>
        <taxon>Naviculisporaceae</taxon>
        <taxon>Rhypophila</taxon>
    </lineage>
</organism>
<feature type="region of interest" description="Disordered" evidence="2">
    <location>
        <begin position="1"/>
        <end position="33"/>
    </location>
</feature>
<protein>
    <recommendedName>
        <fullName evidence="3">Zn(2)-C6 fungal-type domain-containing protein</fullName>
    </recommendedName>
</protein>
<dbReference type="PROSITE" id="PS50048">
    <property type="entry name" value="ZN2_CY6_FUNGAL_2"/>
    <property type="match status" value="1"/>
</dbReference>
<feature type="domain" description="Zn(2)-C6 fungal-type" evidence="3">
    <location>
        <begin position="34"/>
        <end position="64"/>
    </location>
</feature>
<feature type="compositionally biased region" description="Polar residues" evidence="2">
    <location>
        <begin position="1"/>
        <end position="13"/>
    </location>
</feature>
<keyword evidence="1" id="KW-0539">Nucleus</keyword>
<dbReference type="GO" id="GO:0008270">
    <property type="term" value="F:zinc ion binding"/>
    <property type="evidence" value="ECO:0007669"/>
    <property type="project" value="InterPro"/>
</dbReference>
<dbReference type="SUPFAM" id="SSF57701">
    <property type="entry name" value="Zn2/Cys6 DNA-binding domain"/>
    <property type="match status" value="1"/>
</dbReference>
<name>A0AAN7BD77_9PEZI</name>
<reference evidence="4" key="1">
    <citation type="journal article" date="2023" name="Mol. Phylogenet. Evol.">
        <title>Genome-scale phylogeny and comparative genomics of the fungal order Sordariales.</title>
        <authorList>
            <person name="Hensen N."/>
            <person name="Bonometti L."/>
            <person name="Westerberg I."/>
            <person name="Brannstrom I.O."/>
            <person name="Guillou S."/>
            <person name="Cros-Aarteil S."/>
            <person name="Calhoun S."/>
            <person name="Haridas S."/>
            <person name="Kuo A."/>
            <person name="Mondo S."/>
            <person name="Pangilinan J."/>
            <person name="Riley R."/>
            <person name="LaButti K."/>
            <person name="Andreopoulos B."/>
            <person name="Lipzen A."/>
            <person name="Chen C."/>
            <person name="Yan M."/>
            <person name="Daum C."/>
            <person name="Ng V."/>
            <person name="Clum A."/>
            <person name="Steindorff A."/>
            <person name="Ohm R.A."/>
            <person name="Martin F."/>
            <person name="Silar P."/>
            <person name="Natvig D.O."/>
            <person name="Lalanne C."/>
            <person name="Gautier V."/>
            <person name="Ament-Velasquez S.L."/>
            <person name="Kruys A."/>
            <person name="Hutchinson M.I."/>
            <person name="Powell A.J."/>
            <person name="Barry K."/>
            <person name="Miller A.N."/>
            <person name="Grigoriev I.V."/>
            <person name="Debuchy R."/>
            <person name="Gladieux P."/>
            <person name="Hiltunen Thoren M."/>
            <person name="Johannesson H."/>
        </authorList>
    </citation>
    <scope>NUCLEOTIDE SEQUENCE</scope>
    <source>
        <strain evidence="4">PSN293</strain>
    </source>
</reference>
<accession>A0AAN7BD77</accession>
<dbReference type="InterPro" id="IPR052400">
    <property type="entry name" value="Zn2-C6_fungal_TF"/>
</dbReference>
<dbReference type="CDD" id="cd00067">
    <property type="entry name" value="GAL4"/>
    <property type="match status" value="1"/>
</dbReference>
<dbReference type="EMBL" id="MU858050">
    <property type="protein sequence ID" value="KAK4219037.1"/>
    <property type="molecule type" value="Genomic_DNA"/>
</dbReference>
<feature type="region of interest" description="Disordered" evidence="2">
    <location>
        <begin position="570"/>
        <end position="596"/>
    </location>
</feature>
<dbReference type="AlphaFoldDB" id="A0AAN7BD77"/>
<dbReference type="PROSITE" id="PS00463">
    <property type="entry name" value="ZN2_CY6_FUNGAL_1"/>
    <property type="match status" value="1"/>
</dbReference>
<evidence type="ECO:0000313" key="4">
    <source>
        <dbReference type="EMBL" id="KAK4219037.1"/>
    </source>
</evidence>
<dbReference type="InterPro" id="IPR036864">
    <property type="entry name" value="Zn2-C6_fun-type_DNA-bd_sf"/>
</dbReference>
<dbReference type="GO" id="GO:0000981">
    <property type="term" value="F:DNA-binding transcription factor activity, RNA polymerase II-specific"/>
    <property type="evidence" value="ECO:0007669"/>
    <property type="project" value="InterPro"/>
</dbReference>
<dbReference type="PANTHER" id="PTHR47657:SF14">
    <property type="entry name" value="ZN(2)-C6 FUNGAL-TYPE DOMAIN-CONTAINING PROTEIN"/>
    <property type="match status" value="1"/>
</dbReference>